<accession>A0A501QB70</accession>
<gene>
    <name evidence="2" type="ORF">FJA49_08485</name>
</gene>
<dbReference type="Proteomes" id="UP000319175">
    <property type="component" value="Unassembled WGS sequence"/>
</dbReference>
<reference evidence="2 3" key="1">
    <citation type="submission" date="2019-06" db="EMBL/GenBank/DDBJ databases">
        <title>Flavobacterium sp. MaA-Y11 from geoumgang.</title>
        <authorList>
            <person name="Jeong S."/>
        </authorList>
    </citation>
    <scope>NUCLEOTIDE SEQUENCE [LARGE SCALE GENOMIC DNA]</scope>
    <source>
        <strain evidence="2 3">MaA-Y11</strain>
    </source>
</reference>
<evidence type="ECO:0008006" key="4">
    <source>
        <dbReference type="Google" id="ProtNLM"/>
    </source>
</evidence>
<protein>
    <recommendedName>
        <fullName evidence="4">Adenylosuccinate lyase</fullName>
    </recommendedName>
</protein>
<keyword evidence="3" id="KW-1185">Reference proteome</keyword>
<dbReference type="EMBL" id="VFJE01000053">
    <property type="protein sequence ID" value="TPD69933.1"/>
    <property type="molecule type" value="Genomic_DNA"/>
</dbReference>
<evidence type="ECO:0000256" key="1">
    <source>
        <dbReference type="SAM" id="MobiDB-lite"/>
    </source>
</evidence>
<evidence type="ECO:0000313" key="2">
    <source>
        <dbReference type="EMBL" id="TPD69933.1"/>
    </source>
</evidence>
<feature type="region of interest" description="Disordered" evidence="1">
    <location>
        <begin position="1"/>
        <end position="27"/>
    </location>
</feature>
<sequence>MTSSDFIRKLENSTAHRQSRESMSDSVSANPELLPVLMNVVLDTQNKNHYKGCWISELVFENHIDWLIPYLETFCKTLSAYSHDGALRSVSKICLFSATHHLKKKKSGEAFLTDEQLELMIESCFDWLISDQKVATKAYAMRALYAFGKTNDWIYPELKTILVQDYPNHSAAYQGASKEILKKLK</sequence>
<name>A0A501QB70_9FLAO</name>
<dbReference type="OrthoDB" id="979487at2"/>
<dbReference type="RefSeq" id="WP_140000539.1">
    <property type="nucleotide sequence ID" value="NZ_VFJE01000053.1"/>
</dbReference>
<organism evidence="2 3">
    <name type="scientific">Flavobacterium microcysteis</name>
    <dbReference type="NCBI Taxonomy" id="2596891"/>
    <lineage>
        <taxon>Bacteria</taxon>
        <taxon>Pseudomonadati</taxon>
        <taxon>Bacteroidota</taxon>
        <taxon>Flavobacteriia</taxon>
        <taxon>Flavobacteriales</taxon>
        <taxon>Flavobacteriaceae</taxon>
        <taxon>Flavobacterium</taxon>
    </lineage>
</organism>
<dbReference type="AlphaFoldDB" id="A0A501QB70"/>
<feature type="compositionally biased region" description="Basic and acidic residues" evidence="1">
    <location>
        <begin position="1"/>
        <end position="11"/>
    </location>
</feature>
<proteinExistence type="predicted"/>
<comment type="caution">
    <text evidence="2">The sequence shown here is derived from an EMBL/GenBank/DDBJ whole genome shotgun (WGS) entry which is preliminary data.</text>
</comment>
<reference evidence="2 3" key="2">
    <citation type="submission" date="2019-06" db="EMBL/GenBank/DDBJ databases">
        <authorList>
            <person name="Seo Y."/>
        </authorList>
    </citation>
    <scope>NUCLEOTIDE SEQUENCE [LARGE SCALE GENOMIC DNA]</scope>
    <source>
        <strain evidence="2 3">MaA-Y11</strain>
    </source>
</reference>
<evidence type="ECO:0000313" key="3">
    <source>
        <dbReference type="Proteomes" id="UP000319175"/>
    </source>
</evidence>